<name>A0ABW3ML42_9PSEU</name>
<evidence type="ECO:0000256" key="1">
    <source>
        <dbReference type="ARBA" id="ARBA00004651"/>
    </source>
</evidence>
<evidence type="ECO:0000313" key="10">
    <source>
        <dbReference type="EMBL" id="MFD1050374.1"/>
    </source>
</evidence>
<dbReference type="PANTHER" id="PTHR38686">
    <property type="entry name" value="APOLIPOPROTEIN N-ACYLTRANSFERASE"/>
    <property type="match status" value="1"/>
</dbReference>
<keyword evidence="10" id="KW-0378">Hydrolase</keyword>
<evidence type="ECO:0000313" key="11">
    <source>
        <dbReference type="Proteomes" id="UP001597045"/>
    </source>
</evidence>
<dbReference type="PANTHER" id="PTHR38686:SF1">
    <property type="entry name" value="APOLIPOPROTEIN N-ACYLTRANSFERASE"/>
    <property type="match status" value="1"/>
</dbReference>
<keyword evidence="6 8" id="KW-0472">Membrane</keyword>
<keyword evidence="2" id="KW-1003">Cell membrane</keyword>
<keyword evidence="7" id="KW-0012">Acyltransferase</keyword>
<dbReference type="InterPro" id="IPR004563">
    <property type="entry name" value="Apolipo_AcylTrfase"/>
</dbReference>
<reference evidence="11" key="1">
    <citation type="journal article" date="2019" name="Int. J. Syst. Evol. Microbiol.">
        <title>The Global Catalogue of Microorganisms (GCM) 10K type strain sequencing project: providing services to taxonomists for standard genome sequencing and annotation.</title>
        <authorList>
            <consortium name="The Broad Institute Genomics Platform"/>
            <consortium name="The Broad Institute Genome Sequencing Center for Infectious Disease"/>
            <person name="Wu L."/>
            <person name="Ma J."/>
        </authorList>
    </citation>
    <scope>NUCLEOTIDE SEQUENCE [LARGE SCALE GENOMIC DNA]</scope>
    <source>
        <strain evidence="11">JCM 31486</strain>
    </source>
</reference>
<protein>
    <submittedName>
        <fullName evidence="10">Nitrilase-related carbon-nitrogen hydrolase</fullName>
    </submittedName>
</protein>
<dbReference type="Proteomes" id="UP001597045">
    <property type="component" value="Unassembled WGS sequence"/>
</dbReference>
<organism evidence="10 11">
    <name type="scientific">Kibdelosporangium lantanae</name>
    <dbReference type="NCBI Taxonomy" id="1497396"/>
    <lineage>
        <taxon>Bacteria</taxon>
        <taxon>Bacillati</taxon>
        <taxon>Actinomycetota</taxon>
        <taxon>Actinomycetes</taxon>
        <taxon>Pseudonocardiales</taxon>
        <taxon>Pseudonocardiaceae</taxon>
        <taxon>Kibdelosporangium</taxon>
    </lineage>
</organism>
<dbReference type="InterPro" id="IPR003010">
    <property type="entry name" value="C-N_Hydrolase"/>
</dbReference>
<evidence type="ECO:0000256" key="7">
    <source>
        <dbReference type="ARBA" id="ARBA00023315"/>
    </source>
</evidence>
<keyword evidence="3" id="KW-0808">Transferase</keyword>
<dbReference type="SUPFAM" id="SSF56317">
    <property type="entry name" value="Carbon-nitrogen hydrolase"/>
    <property type="match status" value="1"/>
</dbReference>
<evidence type="ECO:0000256" key="8">
    <source>
        <dbReference type="SAM" id="Phobius"/>
    </source>
</evidence>
<dbReference type="EMBL" id="JBHTIS010002793">
    <property type="protein sequence ID" value="MFD1050374.1"/>
    <property type="molecule type" value="Genomic_DNA"/>
</dbReference>
<keyword evidence="5 8" id="KW-1133">Transmembrane helix</keyword>
<evidence type="ECO:0000256" key="4">
    <source>
        <dbReference type="ARBA" id="ARBA00022692"/>
    </source>
</evidence>
<proteinExistence type="predicted"/>
<gene>
    <name evidence="10" type="ORF">ACFQ1S_35035</name>
</gene>
<feature type="non-terminal residue" evidence="10">
    <location>
        <position position="1"/>
    </location>
</feature>
<dbReference type="Pfam" id="PF00795">
    <property type="entry name" value="CN_hydrolase"/>
    <property type="match status" value="1"/>
</dbReference>
<dbReference type="Gene3D" id="3.60.110.10">
    <property type="entry name" value="Carbon-nitrogen hydrolase"/>
    <property type="match status" value="1"/>
</dbReference>
<feature type="domain" description="CN hydrolase" evidence="9">
    <location>
        <begin position="1"/>
        <end position="212"/>
    </location>
</feature>
<evidence type="ECO:0000256" key="5">
    <source>
        <dbReference type="ARBA" id="ARBA00022989"/>
    </source>
</evidence>
<evidence type="ECO:0000259" key="9">
    <source>
        <dbReference type="PROSITE" id="PS50263"/>
    </source>
</evidence>
<dbReference type="InterPro" id="IPR036526">
    <property type="entry name" value="C-N_Hydrolase_sf"/>
</dbReference>
<feature type="non-terminal residue" evidence="10">
    <location>
        <position position="265"/>
    </location>
</feature>
<dbReference type="PROSITE" id="PS50263">
    <property type="entry name" value="CN_HYDROLASE"/>
    <property type="match status" value="1"/>
</dbReference>
<evidence type="ECO:0000256" key="6">
    <source>
        <dbReference type="ARBA" id="ARBA00023136"/>
    </source>
</evidence>
<evidence type="ECO:0000256" key="3">
    <source>
        <dbReference type="ARBA" id="ARBA00022679"/>
    </source>
</evidence>
<keyword evidence="11" id="KW-1185">Reference proteome</keyword>
<comment type="caution">
    <text evidence="10">The sequence shown here is derived from an EMBL/GenBank/DDBJ whole genome shotgun (WGS) entry which is preliminary data.</text>
</comment>
<feature type="transmembrane region" description="Helical" evidence="8">
    <location>
        <begin position="225"/>
        <end position="242"/>
    </location>
</feature>
<sequence>VATNQRVWAPDLATPAGRDLVDAYVEQITHLPDGVRTVVLPEQSFGSTEAMPDALVAPMSRVAAQRGITIVVGFAHWAPNAKYNYALVFPAQGGAPVVYLKHHDMVSPPGHDLVILDRAGIEICLDVNHADPTRDYAAAGSQLLLIPASDENDNGWQHSRTALLRGVENGQAIVWSDRTGTVMISDGYGRVRADAHTGGPDPFTTVVADLPTGPGATLYTRLGDWFAWLCLAIALATLALQLRTCRRRRRRRSPERTCRRPPTRR</sequence>
<keyword evidence="4 8" id="KW-0812">Transmembrane</keyword>
<dbReference type="GO" id="GO:0016787">
    <property type="term" value="F:hydrolase activity"/>
    <property type="evidence" value="ECO:0007669"/>
    <property type="project" value="UniProtKB-KW"/>
</dbReference>
<evidence type="ECO:0000256" key="2">
    <source>
        <dbReference type="ARBA" id="ARBA00022475"/>
    </source>
</evidence>
<comment type="subcellular location">
    <subcellularLocation>
        <location evidence="1">Cell membrane</location>
        <topology evidence="1">Multi-pass membrane protein</topology>
    </subcellularLocation>
</comment>
<accession>A0ABW3ML42</accession>